<evidence type="ECO:0000256" key="3">
    <source>
        <dbReference type="ARBA" id="ARBA00022691"/>
    </source>
</evidence>
<dbReference type="STRING" id="133412.A0A1R1Y346"/>
<dbReference type="InterPro" id="IPR029063">
    <property type="entry name" value="SAM-dependent_MTases_sf"/>
</dbReference>
<dbReference type="Gene3D" id="3.90.120.10">
    <property type="entry name" value="DNA Methylase, subunit A, domain 2"/>
    <property type="match status" value="1"/>
</dbReference>
<evidence type="ECO:0000256" key="4">
    <source>
        <dbReference type="ARBA" id="ARBA00039081"/>
    </source>
</evidence>
<dbReference type="GO" id="GO:0008168">
    <property type="term" value="F:methyltransferase activity"/>
    <property type="evidence" value="ECO:0007669"/>
    <property type="project" value="UniProtKB-KW"/>
</dbReference>
<dbReference type="OrthoDB" id="414133at2759"/>
<dbReference type="Proteomes" id="UP000187283">
    <property type="component" value="Unassembled WGS sequence"/>
</dbReference>
<dbReference type="InterPro" id="IPR031303">
    <property type="entry name" value="C5_meth_CS"/>
</dbReference>
<keyword evidence="1 7" id="KW-0489">Methyltransferase</keyword>
<evidence type="ECO:0000313" key="7">
    <source>
        <dbReference type="EMBL" id="OMJ21407.1"/>
    </source>
</evidence>
<proteinExistence type="predicted"/>
<dbReference type="EC" id="2.1.1.204" evidence="4"/>
<dbReference type="PANTHER" id="PTHR46098:SF1">
    <property type="entry name" value="TRNA (CYTOSINE(38)-C(5))-METHYLTRANSFERASE"/>
    <property type="match status" value="1"/>
</dbReference>
<dbReference type="PROSITE" id="PS00095">
    <property type="entry name" value="C5_MTASE_2"/>
    <property type="match status" value="1"/>
</dbReference>
<keyword evidence="3" id="KW-0949">S-adenosyl-L-methionine</keyword>
<comment type="caution">
    <text evidence="7">The sequence shown here is derived from an EMBL/GenBank/DDBJ whole genome shotgun (WGS) entry which is preliminary data.</text>
</comment>
<evidence type="ECO:0000256" key="1">
    <source>
        <dbReference type="ARBA" id="ARBA00022603"/>
    </source>
</evidence>
<organism evidence="7 8">
    <name type="scientific">Smittium culicis</name>
    <dbReference type="NCBI Taxonomy" id="133412"/>
    <lineage>
        <taxon>Eukaryota</taxon>
        <taxon>Fungi</taxon>
        <taxon>Fungi incertae sedis</taxon>
        <taxon>Zoopagomycota</taxon>
        <taxon>Kickxellomycotina</taxon>
        <taxon>Harpellomycetes</taxon>
        <taxon>Harpellales</taxon>
        <taxon>Legeriomycetaceae</taxon>
        <taxon>Smittium</taxon>
    </lineage>
</organism>
<keyword evidence="8" id="KW-1185">Reference proteome</keyword>
<evidence type="ECO:0000256" key="6">
    <source>
        <dbReference type="ARBA" id="ARBA00042810"/>
    </source>
</evidence>
<evidence type="ECO:0000256" key="2">
    <source>
        <dbReference type="ARBA" id="ARBA00022679"/>
    </source>
</evidence>
<gene>
    <name evidence="7" type="ORF">AYI70_g3503</name>
</gene>
<reference evidence="7" key="1">
    <citation type="submission" date="2017-01" db="EMBL/GenBank/DDBJ databases">
        <authorList>
            <person name="Mah S.A."/>
            <person name="Swanson W.J."/>
            <person name="Moy G.W."/>
            <person name="Vacquier V.D."/>
        </authorList>
    </citation>
    <scope>NUCLEOTIDE SEQUENCE [LARGE SCALE GENOMIC DNA]</scope>
    <source>
        <strain evidence="7">GSMNP</strain>
    </source>
</reference>
<evidence type="ECO:0000256" key="5">
    <source>
        <dbReference type="ARBA" id="ARBA00039681"/>
    </source>
</evidence>
<dbReference type="SUPFAM" id="SSF53335">
    <property type="entry name" value="S-adenosyl-L-methionine-dependent methyltransferases"/>
    <property type="match status" value="1"/>
</dbReference>
<dbReference type="EMBL" id="LSSN01001014">
    <property type="protein sequence ID" value="OMJ21407.1"/>
    <property type="molecule type" value="Genomic_DNA"/>
</dbReference>
<name>A0A1R1Y346_9FUNG</name>
<dbReference type="GO" id="GO:0032259">
    <property type="term" value="P:methylation"/>
    <property type="evidence" value="ECO:0007669"/>
    <property type="project" value="UniProtKB-KW"/>
</dbReference>
<accession>A0A1R1Y346</accession>
<evidence type="ECO:0000313" key="8">
    <source>
        <dbReference type="Proteomes" id="UP000187283"/>
    </source>
</evidence>
<dbReference type="Pfam" id="PF00145">
    <property type="entry name" value="DNA_methylase"/>
    <property type="match status" value="1"/>
</dbReference>
<dbReference type="InterPro" id="IPR001525">
    <property type="entry name" value="C5_MeTfrase"/>
</dbReference>
<sequence length="264" mass="30407">MDKKPTYLFLENVYNFERSNTRKILVDALVEAGYLIEEFIVSPLQLGIPNDRLRYYLLAKMCTNNQTDLIKNYNLQPVDKLIKTQFPVQTFEFLKSTFKNLNINIQDGDISSDHSASNFLDSDAELSRYSDLSVPIEYVSRRNNYNFDVVNSKSKKCATFTKVSCEEILKKLENGDDSDIIEFVKTLKLRFFSPNELAQFMCFPVSSPNPENKYQPYPDPDLGQNIVLDFPQKVSIRQQHQLIGNSVNVAVISCLIHHLFSLHV</sequence>
<dbReference type="Gene3D" id="3.40.50.150">
    <property type="entry name" value="Vaccinia Virus protein VP39"/>
    <property type="match status" value="1"/>
</dbReference>
<dbReference type="PANTHER" id="PTHR46098">
    <property type="entry name" value="TRNA (CYTOSINE(38)-C(5))-METHYLTRANSFERASE"/>
    <property type="match status" value="1"/>
</dbReference>
<dbReference type="InterPro" id="IPR050750">
    <property type="entry name" value="C5-MTase"/>
</dbReference>
<dbReference type="AlphaFoldDB" id="A0A1R1Y346"/>
<keyword evidence="2 7" id="KW-0808">Transferase</keyword>
<protein>
    <recommendedName>
        <fullName evidence="5">tRNA (cytosine(38)-C(5))-methyltransferase</fullName>
        <ecNumber evidence="4">2.1.1.204</ecNumber>
    </recommendedName>
    <alternativeName>
        <fullName evidence="6">DNA (cytosine-5)-methyltransferase-like protein 2</fullName>
    </alternativeName>
</protein>